<keyword evidence="1" id="KW-1133">Transmembrane helix</keyword>
<proteinExistence type="predicted"/>
<evidence type="ECO:0000313" key="3">
    <source>
        <dbReference type="Proteomes" id="UP000290189"/>
    </source>
</evidence>
<dbReference type="AlphaFoldDB" id="A0A3P3Y7G1"/>
<dbReference type="EMBL" id="OVEO01000005">
    <property type="protein sequence ID" value="SPQ95930.1"/>
    <property type="molecule type" value="Genomic_DNA"/>
</dbReference>
<geneLocation type="mitochondrion" evidence="2"/>
<keyword evidence="2" id="KW-0496">Mitochondrion</keyword>
<dbReference type="Proteomes" id="UP000290189">
    <property type="component" value="Unassembled WGS sequence"/>
</dbReference>
<evidence type="ECO:0000256" key="1">
    <source>
        <dbReference type="SAM" id="Phobius"/>
    </source>
</evidence>
<gene>
    <name evidence="2" type="ORF">PLBR_LOCUS3145</name>
</gene>
<evidence type="ECO:0000313" key="2">
    <source>
        <dbReference type="EMBL" id="SPQ95930.1"/>
    </source>
</evidence>
<feature type="transmembrane region" description="Helical" evidence="1">
    <location>
        <begin position="202"/>
        <end position="222"/>
    </location>
</feature>
<organism evidence="2 3">
    <name type="scientific">Plasmodiophora brassicae</name>
    <name type="common">Clubroot disease agent</name>
    <dbReference type="NCBI Taxonomy" id="37360"/>
    <lineage>
        <taxon>Eukaryota</taxon>
        <taxon>Sar</taxon>
        <taxon>Rhizaria</taxon>
        <taxon>Endomyxa</taxon>
        <taxon>Phytomyxea</taxon>
        <taxon>Plasmodiophorida</taxon>
        <taxon>Plasmodiophoridae</taxon>
        <taxon>Plasmodiophora</taxon>
    </lineage>
</organism>
<feature type="transmembrane region" description="Helical" evidence="1">
    <location>
        <begin position="371"/>
        <end position="396"/>
    </location>
</feature>
<sequence length="498" mass="53965">MILCSRVNDRAHSDSSRLAPMPAVLMAFLVCGCAVVDSSLTFPLANPVVPLAAVNLYAATMTSFLGPQPEDNPTNITGTVVLFIGDACKPATLHAPGRVLLVTSEASSRAACSFETIYLSLYATGAVAVVWPAVDNLPSIYVYSHDGSRGSRTRHLPMLFLRAGPSSDVYDTLVTQAPGQIAAVYPDVNVWHATFSSWQYQLFIRALPSAVLIASGTIAAAYSTLHLRLIYEGYVHDVPAGRRSVPRYVLYLRQSVGLPHYVLAIETVTATLCGSVLAINGFFSTPNLAFPTATYFMTLLSGWSFVASLLSSAVWIRQAAGLIDSKTFLTRVLRGDHPLVFALMVIVPVAVDTAVSVVWSSYIYTALLSSIGAVVQFLSQLTVGVHVLFTVLRYYWFVHDVQSLSVHASGRQPGMDDLLARLSRCALGMSLSMILICIGTALMAVSTSFLFSPSGWTICFSLAYNGRALDSVFRVAMFRPRTATWPQITKRQVAQILR</sequence>
<feature type="transmembrane region" description="Helical" evidence="1">
    <location>
        <begin position="337"/>
        <end position="359"/>
    </location>
</feature>
<reference evidence="2 3" key="1">
    <citation type="submission" date="2018-03" db="EMBL/GenBank/DDBJ databases">
        <authorList>
            <person name="Fogelqvist J."/>
        </authorList>
    </citation>
    <scope>NUCLEOTIDE SEQUENCE [LARGE SCALE GENOMIC DNA]</scope>
</reference>
<feature type="transmembrane region" description="Helical" evidence="1">
    <location>
        <begin position="261"/>
        <end position="283"/>
    </location>
</feature>
<keyword evidence="1" id="KW-0472">Membrane</keyword>
<name>A0A3P3Y7G1_PLABS</name>
<feature type="transmembrane region" description="Helical" evidence="1">
    <location>
        <begin position="425"/>
        <end position="451"/>
    </location>
</feature>
<feature type="transmembrane region" description="Helical" evidence="1">
    <location>
        <begin position="117"/>
        <end position="134"/>
    </location>
</feature>
<keyword evidence="1" id="KW-0812">Transmembrane</keyword>
<feature type="transmembrane region" description="Helical" evidence="1">
    <location>
        <begin position="295"/>
        <end position="316"/>
    </location>
</feature>
<dbReference type="PROSITE" id="PS51257">
    <property type="entry name" value="PROKAR_LIPOPROTEIN"/>
    <property type="match status" value="1"/>
</dbReference>
<accession>A0A3P3Y7G1</accession>
<protein>
    <submittedName>
        <fullName evidence="2">Uncharacterized protein</fullName>
    </submittedName>
</protein>